<dbReference type="InterPro" id="IPR009057">
    <property type="entry name" value="Homeodomain-like_sf"/>
</dbReference>
<dbReference type="EMBL" id="NWBP01000001">
    <property type="protein sequence ID" value="PCC83986.1"/>
    <property type="molecule type" value="Genomic_DNA"/>
</dbReference>
<reference evidence="6 7" key="1">
    <citation type="submission" date="2017-09" db="EMBL/GenBank/DDBJ databases">
        <title>Draft Genome Sequence of Corynebacterium accolens AH4003.</title>
        <authorList>
            <person name="Chen Y."/>
            <person name="Oosthuysen W.F."/>
            <person name="Kelley S."/>
            <person name="Horswill A."/>
        </authorList>
    </citation>
    <scope>NUCLEOTIDE SEQUENCE [LARGE SCALE GENOMIC DNA]</scope>
    <source>
        <strain evidence="6 7">AH4003</strain>
    </source>
</reference>
<organism evidence="6 7">
    <name type="scientific">Corynebacterium accolens</name>
    <dbReference type="NCBI Taxonomy" id="38284"/>
    <lineage>
        <taxon>Bacteria</taxon>
        <taxon>Bacillati</taxon>
        <taxon>Actinomycetota</taxon>
        <taxon>Actinomycetes</taxon>
        <taxon>Mycobacteriales</taxon>
        <taxon>Corynebacteriaceae</taxon>
        <taxon>Corynebacterium</taxon>
    </lineage>
</organism>
<keyword evidence="1" id="KW-0805">Transcription regulation</keyword>
<evidence type="ECO:0000256" key="3">
    <source>
        <dbReference type="ARBA" id="ARBA00023163"/>
    </source>
</evidence>
<dbReference type="PRINTS" id="PR00455">
    <property type="entry name" value="HTHTETR"/>
</dbReference>
<dbReference type="PANTHER" id="PTHR30055:SF234">
    <property type="entry name" value="HTH-TYPE TRANSCRIPTIONAL REGULATOR BETI"/>
    <property type="match status" value="1"/>
</dbReference>
<dbReference type="Proteomes" id="UP000218690">
    <property type="component" value="Unassembled WGS sequence"/>
</dbReference>
<keyword evidence="3" id="KW-0804">Transcription</keyword>
<dbReference type="SUPFAM" id="SSF46689">
    <property type="entry name" value="Homeodomain-like"/>
    <property type="match status" value="1"/>
</dbReference>
<feature type="DNA-binding region" description="H-T-H motif" evidence="4">
    <location>
        <begin position="47"/>
        <end position="66"/>
    </location>
</feature>
<evidence type="ECO:0000313" key="6">
    <source>
        <dbReference type="EMBL" id="PCC83986.1"/>
    </source>
</evidence>
<evidence type="ECO:0000256" key="1">
    <source>
        <dbReference type="ARBA" id="ARBA00023015"/>
    </source>
</evidence>
<dbReference type="AlphaFoldDB" id="A0A2A4AP58"/>
<evidence type="ECO:0000256" key="4">
    <source>
        <dbReference type="PROSITE-ProRule" id="PRU00335"/>
    </source>
</evidence>
<sequence length="201" mass="22397">MVSRPLESSSSDNLGLNRRDRKKLMTRRAIRSAALELFAERGYDDVTVAEITEAADVSAMTFYRHFGTKEAVITSVIISPEATKVLVDIAQMTDYKNLEAALRELFSDADAWGGQLADRVLLLRENPSLLGHIWQHSDQWVDCVLAETGTSIIDRTRARSLIGIFIECIAGWSERRDFPKNAGLKELLIQTIPATLAPHPS</sequence>
<evidence type="ECO:0000313" key="7">
    <source>
        <dbReference type="Proteomes" id="UP000218690"/>
    </source>
</evidence>
<dbReference type="Gene3D" id="1.10.357.10">
    <property type="entry name" value="Tetracycline Repressor, domain 2"/>
    <property type="match status" value="1"/>
</dbReference>
<comment type="caution">
    <text evidence="6">The sequence shown here is derived from an EMBL/GenBank/DDBJ whole genome shotgun (WGS) entry which is preliminary data.</text>
</comment>
<name>A0A2A4AP58_9CORY</name>
<dbReference type="InterPro" id="IPR001647">
    <property type="entry name" value="HTH_TetR"/>
</dbReference>
<accession>A0A2A4AP58</accession>
<feature type="domain" description="HTH tetR-type" evidence="5">
    <location>
        <begin position="24"/>
        <end position="84"/>
    </location>
</feature>
<dbReference type="GO" id="GO:0000976">
    <property type="term" value="F:transcription cis-regulatory region binding"/>
    <property type="evidence" value="ECO:0007669"/>
    <property type="project" value="TreeGrafter"/>
</dbReference>
<dbReference type="GO" id="GO:0003700">
    <property type="term" value="F:DNA-binding transcription factor activity"/>
    <property type="evidence" value="ECO:0007669"/>
    <property type="project" value="TreeGrafter"/>
</dbReference>
<evidence type="ECO:0000256" key="2">
    <source>
        <dbReference type="ARBA" id="ARBA00023125"/>
    </source>
</evidence>
<gene>
    <name evidence="6" type="ORF">COM45_00785</name>
</gene>
<evidence type="ECO:0000259" key="5">
    <source>
        <dbReference type="PROSITE" id="PS50977"/>
    </source>
</evidence>
<dbReference type="Pfam" id="PF00440">
    <property type="entry name" value="TetR_N"/>
    <property type="match status" value="1"/>
</dbReference>
<proteinExistence type="predicted"/>
<keyword evidence="2 4" id="KW-0238">DNA-binding</keyword>
<dbReference type="InterPro" id="IPR050109">
    <property type="entry name" value="HTH-type_TetR-like_transc_reg"/>
</dbReference>
<dbReference type="PANTHER" id="PTHR30055">
    <property type="entry name" value="HTH-TYPE TRANSCRIPTIONAL REGULATOR RUTR"/>
    <property type="match status" value="1"/>
</dbReference>
<protein>
    <submittedName>
        <fullName evidence="6">TetR/AcrR family transcriptional regulator</fullName>
    </submittedName>
</protein>
<dbReference type="PROSITE" id="PS50977">
    <property type="entry name" value="HTH_TETR_2"/>
    <property type="match status" value="1"/>
</dbReference>